<proteinExistence type="inferred from homology"/>
<evidence type="ECO:0000256" key="6">
    <source>
        <dbReference type="ARBA" id="ARBA00023136"/>
    </source>
</evidence>
<keyword evidence="4 8" id="KW-0812">Transmembrane</keyword>
<comment type="subcellular location">
    <subcellularLocation>
        <location evidence="1">Cell membrane</location>
        <topology evidence="1">Multi-pass membrane protein</topology>
    </subcellularLocation>
</comment>
<evidence type="ECO:0000256" key="3">
    <source>
        <dbReference type="ARBA" id="ARBA00022679"/>
    </source>
</evidence>
<dbReference type="Proteomes" id="UP000503540">
    <property type="component" value="Chromosome"/>
</dbReference>
<evidence type="ECO:0000256" key="4">
    <source>
        <dbReference type="ARBA" id="ARBA00022692"/>
    </source>
</evidence>
<feature type="transmembrane region" description="Helical" evidence="8">
    <location>
        <begin position="380"/>
        <end position="400"/>
    </location>
</feature>
<keyword evidence="6 8" id="KW-0472">Membrane</keyword>
<organism evidence="9 10">
    <name type="scientific">Nocardia arthritidis</name>
    <dbReference type="NCBI Taxonomy" id="228602"/>
    <lineage>
        <taxon>Bacteria</taxon>
        <taxon>Bacillati</taxon>
        <taxon>Actinomycetota</taxon>
        <taxon>Actinomycetes</taxon>
        <taxon>Mycobacteriales</taxon>
        <taxon>Nocardiaceae</taxon>
        <taxon>Nocardia</taxon>
    </lineage>
</organism>
<keyword evidence="2" id="KW-1003">Cell membrane</keyword>
<evidence type="ECO:0000256" key="8">
    <source>
        <dbReference type="SAM" id="Phobius"/>
    </source>
</evidence>
<keyword evidence="3" id="KW-0808">Transferase</keyword>
<feature type="transmembrane region" description="Helical" evidence="8">
    <location>
        <begin position="163"/>
        <end position="183"/>
    </location>
</feature>
<reference evidence="9 10" key="1">
    <citation type="journal article" date="2019" name="ACS Chem. Biol.">
        <title>Identification and Mobilization of a Cryptic Antibiotic Biosynthesis Gene Locus from a Human-Pathogenic Nocardia Isolate.</title>
        <authorList>
            <person name="Herisse M."/>
            <person name="Ishida K."/>
            <person name="Porter J.L."/>
            <person name="Howden B."/>
            <person name="Hertweck C."/>
            <person name="Stinear T.P."/>
            <person name="Pidot S.J."/>
        </authorList>
    </citation>
    <scope>NUCLEOTIDE SEQUENCE [LARGE SCALE GENOMIC DNA]</scope>
    <source>
        <strain evidence="9 10">AUSMDU00012717</strain>
    </source>
</reference>
<evidence type="ECO:0000256" key="1">
    <source>
        <dbReference type="ARBA" id="ARBA00004651"/>
    </source>
</evidence>
<dbReference type="Pfam" id="PF09594">
    <property type="entry name" value="GT87"/>
    <property type="match status" value="1"/>
</dbReference>
<evidence type="ECO:0000256" key="2">
    <source>
        <dbReference type="ARBA" id="ARBA00022475"/>
    </source>
</evidence>
<dbReference type="GO" id="GO:0005886">
    <property type="term" value="C:plasma membrane"/>
    <property type="evidence" value="ECO:0007669"/>
    <property type="project" value="UniProtKB-SubCell"/>
</dbReference>
<feature type="transmembrane region" description="Helical" evidence="8">
    <location>
        <begin position="219"/>
        <end position="239"/>
    </location>
</feature>
<protein>
    <submittedName>
        <fullName evidence="9">DUF2029 domain-containing protein</fullName>
    </submittedName>
</protein>
<feature type="transmembrane region" description="Helical" evidence="8">
    <location>
        <begin position="246"/>
        <end position="264"/>
    </location>
</feature>
<name>A0A6G9Y663_9NOCA</name>
<evidence type="ECO:0000313" key="9">
    <source>
        <dbReference type="EMBL" id="QIS08543.1"/>
    </source>
</evidence>
<feature type="transmembrane region" description="Helical" evidence="8">
    <location>
        <begin position="332"/>
        <end position="351"/>
    </location>
</feature>
<dbReference type="GO" id="GO:0016758">
    <property type="term" value="F:hexosyltransferase activity"/>
    <property type="evidence" value="ECO:0007669"/>
    <property type="project" value="InterPro"/>
</dbReference>
<comment type="similarity">
    <text evidence="7">Belongs to the glycosyltransferase 87 family.</text>
</comment>
<dbReference type="AlphaFoldDB" id="A0A6G9Y663"/>
<dbReference type="EMBL" id="CP046172">
    <property type="protein sequence ID" value="QIS08543.1"/>
    <property type="molecule type" value="Genomic_DNA"/>
</dbReference>
<gene>
    <name evidence="9" type="ORF">F5544_03120</name>
</gene>
<keyword evidence="5 8" id="KW-1133">Transmembrane helix</keyword>
<sequence length="451" mass="48391">MRNHRFARNRYPVAVNDGSGVAHPGEQSVAMDEARPDIANSEPVDEAESASEPPSSVRWLIAAIALFAVSAVVSLLAHWWSGYIDLQVYRNGARVWLNDGELYGPMPPVAGIGLPFTYPPLAALFFAPLSLMPLALAEVLVLATSLFSLGITLWLVLARIRPGLSRMTMLTLVIAIIAVTQVLEPLRQTFGFGQINLVLMAAITLDCLVRKPFWPRGMLIGIAVSVKLIPAGYLLYFLLRRDWKAAVTLVISAAVAVGIGFALFPSDSVEYWFHTLADTGRIGPPFFAGNQSIKGLAFRLGVSNSLATVIWVALSAMAVALAAVWMHRLIGAGATVAALLVNAAAVLLVSPVSWSHHWVWVAPALVVAADAIAKGKRNRGFVAAVAGFGLLFLIGPQWLLPHSNDRELGWAWWQQVIGSSYVIATLAVFVFAATTYRPVTAGVRKAASAAA</sequence>
<accession>A0A6G9Y663</accession>
<dbReference type="KEGG" id="nah:F5544_03120"/>
<keyword evidence="10" id="KW-1185">Reference proteome</keyword>
<feature type="transmembrane region" description="Helical" evidence="8">
    <location>
        <begin position="59"/>
        <end position="80"/>
    </location>
</feature>
<dbReference type="InterPro" id="IPR018584">
    <property type="entry name" value="GT87"/>
</dbReference>
<feature type="transmembrane region" description="Helical" evidence="8">
    <location>
        <begin position="306"/>
        <end position="325"/>
    </location>
</feature>
<evidence type="ECO:0000256" key="5">
    <source>
        <dbReference type="ARBA" id="ARBA00022989"/>
    </source>
</evidence>
<evidence type="ECO:0000313" key="10">
    <source>
        <dbReference type="Proteomes" id="UP000503540"/>
    </source>
</evidence>
<feature type="transmembrane region" description="Helical" evidence="8">
    <location>
        <begin position="357"/>
        <end position="373"/>
    </location>
</feature>
<evidence type="ECO:0000256" key="7">
    <source>
        <dbReference type="ARBA" id="ARBA00024033"/>
    </source>
</evidence>
<feature type="transmembrane region" description="Helical" evidence="8">
    <location>
        <begin position="412"/>
        <end position="436"/>
    </location>
</feature>
<feature type="transmembrane region" description="Helical" evidence="8">
    <location>
        <begin position="134"/>
        <end position="157"/>
    </location>
</feature>